<dbReference type="Proteomes" id="UP000255411">
    <property type="component" value="Chromosome"/>
</dbReference>
<organism evidence="2 3">
    <name type="scientific">Streptococcus pluranimalium</name>
    <dbReference type="NCBI Taxonomy" id="82348"/>
    <lineage>
        <taxon>Bacteria</taxon>
        <taxon>Bacillati</taxon>
        <taxon>Bacillota</taxon>
        <taxon>Bacilli</taxon>
        <taxon>Lactobacillales</taxon>
        <taxon>Streptococcaceae</taxon>
        <taxon>Streptococcus</taxon>
    </lineage>
</organism>
<dbReference type="EMBL" id="CP022601">
    <property type="protein sequence ID" value="AXJ12147.1"/>
    <property type="molecule type" value="Genomic_DNA"/>
</dbReference>
<dbReference type="RefSeq" id="WP_115129570.1">
    <property type="nucleotide sequence ID" value="NZ_CP022601.1"/>
</dbReference>
<evidence type="ECO:0000313" key="2">
    <source>
        <dbReference type="EMBL" id="AXJ12147.1"/>
    </source>
</evidence>
<feature type="transmembrane region" description="Helical" evidence="1">
    <location>
        <begin position="283"/>
        <end position="306"/>
    </location>
</feature>
<keyword evidence="1" id="KW-0472">Membrane</keyword>
<dbReference type="Pfam" id="PF06772">
    <property type="entry name" value="LtrA"/>
    <property type="match status" value="1"/>
</dbReference>
<dbReference type="PANTHER" id="PTHR36840">
    <property type="entry name" value="BLL5714 PROTEIN"/>
    <property type="match status" value="1"/>
</dbReference>
<proteinExistence type="predicted"/>
<sequence>MHKKVSIPELFFDLVYVYAIGRSMTLIHHLQDGFIPLGDFIIFTLSFLFLINIWVYQTVFLNRYGTESIKNHAFLFLDMGLLLLLSNSFSLEWQGQFTPFVILVLLLTASLFSQYFLALKDHKSPEHQELIKNYLLILGVRFALVLLSLFMSLTFGIYFYLAGFLAGLMLPLFFQKDTSRVPISFAHLVERLTLLVIITFGEMIMGGIAKYFTLVTFSFQSILFFIIVLSLFWFYYEEFYVDINHDNPHTTGMRMIYLHYVIFLSLTMVTAALSFLTEPDVNNLFVVTFLFVALGMYYFSIVLHNTYNKASRHLSDRFLKRILLIYLLSLAGSLIFSGQHLLVTFIVTGLTASLAYLFHQMGN</sequence>
<reference evidence="2 3" key="1">
    <citation type="submission" date="2017-07" db="EMBL/GenBank/DDBJ databases">
        <title>Streptococcus pluranimalium as cause of bovine abortion.</title>
        <authorList>
            <person name="Rodriguez Campos S."/>
            <person name="Gobeli Brawand S."/>
            <person name="Brodard I."/>
            <person name="Rychener L."/>
            <person name="Perreten V."/>
        </authorList>
    </citation>
    <scope>NUCLEOTIDE SEQUENCE [LARGE SCALE GENOMIC DNA]</scope>
    <source>
        <strain evidence="2 3">14A0014</strain>
    </source>
</reference>
<feature type="transmembrane region" description="Helical" evidence="1">
    <location>
        <begin position="257"/>
        <end position="277"/>
    </location>
</feature>
<feature type="transmembrane region" description="Helical" evidence="1">
    <location>
        <begin position="97"/>
        <end position="118"/>
    </location>
</feature>
<feature type="transmembrane region" description="Helical" evidence="1">
    <location>
        <begin position="40"/>
        <end position="61"/>
    </location>
</feature>
<evidence type="ECO:0008006" key="4">
    <source>
        <dbReference type="Google" id="ProtNLM"/>
    </source>
</evidence>
<evidence type="ECO:0000256" key="1">
    <source>
        <dbReference type="SAM" id="Phobius"/>
    </source>
</evidence>
<name>A0A345VHE5_9STRE</name>
<feature type="transmembrane region" description="Helical" evidence="1">
    <location>
        <begin position="318"/>
        <end position="336"/>
    </location>
</feature>
<protein>
    <recommendedName>
        <fullName evidence="4">Low temperature requirement protein A</fullName>
    </recommendedName>
</protein>
<dbReference type="AlphaFoldDB" id="A0A345VHE5"/>
<dbReference type="InterPro" id="IPR010640">
    <property type="entry name" value="Low_temperature_requirement_A"/>
</dbReference>
<feature type="transmembrane region" description="Helical" evidence="1">
    <location>
        <begin position="194"/>
        <end position="212"/>
    </location>
</feature>
<gene>
    <name evidence="2" type="ORF">Sp14A_01930</name>
</gene>
<accession>A0A345VHE5</accession>
<evidence type="ECO:0000313" key="3">
    <source>
        <dbReference type="Proteomes" id="UP000255411"/>
    </source>
</evidence>
<keyword evidence="1" id="KW-1133">Transmembrane helix</keyword>
<feature type="transmembrane region" description="Helical" evidence="1">
    <location>
        <begin position="130"/>
        <end position="151"/>
    </location>
</feature>
<feature type="transmembrane region" description="Helical" evidence="1">
    <location>
        <begin position="73"/>
        <end position="91"/>
    </location>
</feature>
<keyword evidence="1" id="KW-0812">Transmembrane</keyword>
<feature type="transmembrane region" description="Helical" evidence="1">
    <location>
        <begin position="157"/>
        <end position="174"/>
    </location>
</feature>
<dbReference type="PANTHER" id="PTHR36840:SF1">
    <property type="entry name" value="BLL5714 PROTEIN"/>
    <property type="match status" value="1"/>
</dbReference>
<feature type="transmembrane region" description="Helical" evidence="1">
    <location>
        <begin position="218"/>
        <end position="236"/>
    </location>
</feature>